<reference evidence="14" key="1">
    <citation type="submission" date="2011-02" db="EMBL/GenBank/DDBJ databases">
        <title>The Genome Sequence of Capsaspora owczarzaki ATCC 30864.</title>
        <authorList>
            <person name="Russ C."/>
            <person name="Cuomo C."/>
            <person name="Burger G."/>
            <person name="Gray M.W."/>
            <person name="Holland P.W.H."/>
            <person name="King N."/>
            <person name="Lang F.B.F."/>
            <person name="Roger A.J."/>
            <person name="Ruiz-Trillo I."/>
            <person name="Young S.K."/>
            <person name="Zeng Q."/>
            <person name="Gargeya S."/>
            <person name="Alvarado L."/>
            <person name="Berlin A."/>
            <person name="Chapman S.B."/>
            <person name="Chen Z."/>
            <person name="Freedman E."/>
            <person name="Gellesch M."/>
            <person name="Goldberg J."/>
            <person name="Griggs A."/>
            <person name="Gujja S."/>
            <person name="Heilman E."/>
            <person name="Heiman D."/>
            <person name="Howarth C."/>
            <person name="Mehta T."/>
            <person name="Neiman D."/>
            <person name="Pearson M."/>
            <person name="Roberts A."/>
            <person name="Saif S."/>
            <person name="Shea T."/>
            <person name="Shenoy N."/>
            <person name="Sisk P."/>
            <person name="Stolte C."/>
            <person name="Sykes S."/>
            <person name="White J."/>
            <person name="Yandava C."/>
            <person name="Haas B."/>
            <person name="Nusbaum C."/>
            <person name="Birren B."/>
        </authorList>
    </citation>
    <scope>NUCLEOTIDE SEQUENCE</scope>
    <source>
        <strain evidence="14">ATCC 30864</strain>
    </source>
</reference>
<feature type="region of interest" description="Disordered" evidence="11">
    <location>
        <begin position="1"/>
        <end position="32"/>
    </location>
</feature>
<dbReference type="EMBL" id="KE346360">
    <property type="protein sequence ID" value="KJE88757.1"/>
    <property type="molecule type" value="Genomic_DNA"/>
</dbReference>
<feature type="compositionally biased region" description="Low complexity" evidence="11">
    <location>
        <begin position="514"/>
        <end position="526"/>
    </location>
</feature>
<dbReference type="GO" id="GO:0052906">
    <property type="term" value="F:tRNA (guanine(37)-N1)-methyltransferase activity"/>
    <property type="evidence" value="ECO:0007669"/>
    <property type="project" value="UniProtKB-UniRule"/>
</dbReference>
<dbReference type="OMA" id="TIWANDW"/>
<feature type="binding site" evidence="10">
    <location>
        <position position="387"/>
    </location>
    <ligand>
        <name>S-adenosyl-L-methionine</name>
        <dbReference type="ChEBI" id="CHEBI:59789"/>
    </ligand>
</feature>
<dbReference type="InterPro" id="IPR056744">
    <property type="entry name" value="TRM5/TYW2-like_N"/>
</dbReference>
<dbReference type="FunFam" id="3.30.300.110:FF:000001">
    <property type="entry name" value="tRNA (guanine(37)-N1)-methyltransferase"/>
    <property type="match status" value="1"/>
</dbReference>
<evidence type="ECO:0000313" key="13">
    <source>
        <dbReference type="EMBL" id="KJE88757.1"/>
    </source>
</evidence>
<name>A0A0D2VG26_CAPO3</name>
<protein>
    <recommendedName>
        <fullName evidence="10">tRNA (guanine(37)-N1)-methyltransferase</fullName>
        <ecNumber evidence="10">2.1.1.228</ecNumber>
    </recommendedName>
    <alternativeName>
        <fullName evidence="10">M1G-methyltransferase</fullName>
    </alternativeName>
    <alternativeName>
        <fullName evidence="10">tRNA [GM37] methyltransferase</fullName>
    </alternativeName>
    <alternativeName>
        <fullName evidence="10">tRNA methyltransferase 5 homolog</fullName>
    </alternativeName>
</protein>
<accession>A0A0D2VG26</accession>
<evidence type="ECO:0000256" key="6">
    <source>
        <dbReference type="ARBA" id="ARBA00022694"/>
    </source>
</evidence>
<gene>
    <name evidence="13" type="ORF">CAOG_000347</name>
</gene>
<feature type="compositionally biased region" description="Low complexity" evidence="11">
    <location>
        <begin position="1"/>
        <end position="15"/>
    </location>
</feature>
<dbReference type="RefSeq" id="XP_004365218.1">
    <property type="nucleotide sequence ID" value="XM_004365161.2"/>
</dbReference>
<keyword evidence="5 10" id="KW-0949">S-adenosyl-L-methionine</keyword>
<dbReference type="InterPro" id="IPR025792">
    <property type="entry name" value="tRNA_Gua_MeTrfase_euk"/>
</dbReference>
<feature type="binding site" evidence="10">
    <location>
        <begin position="326"/>
        <end position="327"/>
    </location>
    <ligand>
        <name>S-adenosyl-L-methionine</name>
        <dbReference type="ChEBI" id="CHEBI:59789"/>
    </ligand>
</feature>
<evidence type="ECO:0000256" key="10">
    <source>
        <dbReference type="HAMAP-Rule" id="MF_03152"/>
    </source>
</evidence>
<dbReference type="Gene3D" id="3.40.50.150">
    <property type="entry name" value="Vaccinia Virus protein VP39"/>
    <property type="match status" value="1"/>
</dbReference>
<dbReference type="InterPro" id="IPR056743">
    <property type="entry name" value="TRM5-TYW2-like_MTfase"/>
</dbReference>
<dbReference type="Gene3D" id="3.30.300.110">
    <property type="entry name" value="Met-10+ protein-like domains"/>
    <property type="match status" value="1"/>
</dbReference>
<dbReference type="PhylomeDB" id="A0A0D2VG26"/>
<dbReference type="InParanoid" id="A0A0D2VG26"/>
<dbReference type="GO" id="GO:0002939">
    <property type="term" value="P:tRNA N1-guanine methylation"/>
    <property type="evidence" value="ECO:0007669"/>
    <property type="project" value="TreeGrafter"/>
</dbReference>
<dbReference type="FunCoup" id="A0A0D2VG26">
    <property type="interactions" value="308"/>
</dbReference>
<keyword evidence="7 10" id="KW-0496">Mitochondrion</keyword>
<feature type="binding site" evidence="10">
    <location>
        <begin position="354"/>
        <end position="355"/>
    </location>
    <ligand>
        <name>S-adenosyl-L-methionine</name>
        <dbReference type="ChEBI" id="CHEBI:59789"/>
    </ligand>
</feature>
<feature type="domain" description="SAM-dependent methyltransferase TRM5/TYW2-type" evidence="12">
    <location>
        <begin position="199"/>
        <end position="489"/>
    </location>
</feature>
<evidence type="ECO:0000313" key="14">
    <source>
        <dbReference type="Proteomes" id="UP000008743"/>
    </source>
</evidence>
<keyword evidence="14" id="KW-1185">Reference proteome</keyword>
<dbReference type="OrthoDB" id="408788at2759"/>
<dbReference type="PANTHER" id="PTHR23245:SF36">
    <property type="entry name" value="TRNA (GUANINE(37)-N1)-METHYLTRANSFERASE"/>
    <property type="match status" value="1"/>
</dbReference>
<keyword evidence="3 10" id="KW-0489">Methyltransferase</keyword>
<comment type="similarity">
    <text evidence="1">Belongs to the class I-like SAM-binding methyltransferase superfamily. TRM5/TYW2 family.</text>
</comment>
<comment type="similarity">
    <text evidence="10">Belongs to the TRM5 / TYW2 family.</text>
</comment>
<dbReference type="SUPFAM" id="SSF53335">
    <property type="entry name" value="S-adenosyl-L-methionine-dependent methyltransferases"/>
    <property type="match status" value="1"/>
</dbReference>
<organism evidence="13 14">
    <name type="scientific">Capsaspora owczarzaki (strain ATCC 30864)</name>
    <dbReference type="NCBI Taxonomy" id="595528"/>
    <lineage>
        <taxon>Eukaryota</taxon>
        <taxon>Filasterea</taxon>
        <taxon>Capsaspora</taxon>
    </lineage>
</organism>
<evidence type="ECO:0000256" key="4">
    <source>
        <dbReference type="ARBA" id="ARBA00022679"/>
    </source>
</evidence>
<evidence type="ECO:0000256" key="1">
    <source>
        <dbReference type="ARBA" id="ARBA00009775"/>
    </source>
</evidence>
<dbReference type="GO" id="GO:0005634">
    <property type="term" value="C:nucleus"/>
    <property type="evidence" value="ECO:0007669"/>
    <property type="project" value="UniProtKB-SubCell"/>
</dbReference>
<proteinExistence type="inferred from homology"/>
<feature type="compositionally biased region" description="Basic and acidic residues" evidence="11">
    <location>
        <begin position="531"/>
        <end position="543"/>
    </location>
</feature>
<keyword evidence="8 10" id="KW-0539">Nucleus</keyword>
<dbReference type="GO" id="GO:0005759">
    <property type="term" value="C:mitochondrial matrix"/>
    <property type="evidence" value="ECO:0007669"/>
    <property type="project" value="UniProtKB-SubCell"/>
</dbReference>
<comment type="subcellular location">
    <subcellularLocation>
        <location evidence="10">Mitochondrion matrix</location>
    </subcellularLocation>
    <subcellularLocation>
        <location evidence="10">Nucleus</location>
    </subcellularLocation>
    <subcellularLocation>
        <location evidence="10">Cytoplasm</location>
    </subcellularLocation>
    <text evidence="10">Predominantly in the mitochondria and in the nucleus.</text>
</comment>
<comment type="function">
    <text evidence="10">Specifically methylates the N1 position of guanosine-37 in various cytoplasmic and mitochondrial tRNAs. Methylation is not dependent on the nature of the nucleoside 5' of the target nucleoside. This is the first step in the biosynthesis of wybutosine (yW), a modified base adjacent to the anticodon of tRNAs and required for accurate decoding.</text>
</comment>
<dbReference type="Pfam" id="PF02475">
    <property type="entry name" value="TRM5-TYW2_MTfase"/>
    <property type="match status" value="1"/>
</dbReference>
<dbReference type="InterPro" id="IPR030382">
    <property type="entry name" value="MeTrfase_TRM5/TYW2"/>
</dbReference>
<dbReference type="Proteomes" id="UP000008743">
    <property type="component" value="Unassembled WGS sequence"/>
</dbReference>
<evidence type="ECO:0000256" key="9">
    <source>
        <dbReference type="ARBA" id="ARBA00047783"/>
    </source>
</evidence>
<evidence type="ECO:0000256" key="11">
    <source>
        <dbReference type="SAM" id="MobiDB-lite"/>
    </source>
</evidence>
<sequence length="543" mass="60159">MEQPSAPSQAQAQPSDTAVLPRQRIEPPRPEPVIPMDPEWLASLQVMQPLYGKNLRPPSAVRGLVSLDNPEALAKFNVTLKVFAVVLPAAEVSTYFARLGKLHLNFPKRRNALPFPGDPQRRMIILFYAAPQDTPLVGEIPTPADEFIPQLPAGEMADSMRDLGASANLVVFGVQYTVDSWNLEEILTAVLPVDPPASFEQVGHVAHYNLRDEHLPYKTVVGQATMLKFPRLRTIVNKTHNIDNTFRFFQMELLAGDNDFNVEVKESGCIFRFDFSRVYFNSRLQQEHWRIIQGCPAPNVACDMMAGVGPFAIPIAKQKCVVYANDLNPVAFESLLVNAKANKVAHLVHASNQDGRKFVRDLAVRILASHLSGKPNPLPAFTQVMMNLPAIAVEFLDSFMGIFGEEAEAEARAQQPTSTLALGFRDVFKVLPVIHVYMFTNAENMAADAIARTSKHLRFPVDDHLVKVHDVRDVAPKKHMFCVSFRLPEQVAYANATEAASLSAVAQKRNHQESAATDADVVASSNAEDDAQNKRARLDDEQA</sequence>
<evidence type="ECO:0000256" key="3">
    <source>
        <dbReference type="ARBA" id="ARBA00022603"/>
    </source>
</evidence>
<keyword evidence="4 10" id="KW-0808">Transferase</keyword>
<dbReference type="HAMAP" id="MF_03152">
    <property type="entry name" value="TRM5"/>
    <property type="match status" value="1"/>
</dbReference>
<evidence type="ECO:0000256" key="2">
    <source>
        <dbReference type="ARBA" id="ARBA00022490"/>
    </source>
</evidence>
<dbReference type="eggNOG" id="KOG2078">
    <property type="taxonomic scope" value="Eukaryota"/>
</dbReference>
<feature type="region of interest" description="Disordered" evidence="11">
    <location>
        <begin position="509"/>
        <end position="543"/>
    </location>
</feature>
<dbReference type="InterPro" id="IPR029063">
    <property type="entry name" value="SAM-dependent_MTases_sf"/>
</dbReference>
<feature type="binding site" evidence="10">
    <location>
        <position position="288"/>
    </location>
    <ligand>
        <name>S-adenosyl-L-methionine</name>
        <dbReference type="ChEBI" id="CHEBI:59789"/>
    </ligand>
</feature>
<comment type="subunit">
    <text evidence="10">Monomer.</text>
</comment>
<keyword evidence="6 10" id="KW-0819">tRNA processing</keyword>
<dbReference type="STRING" id="595528.A0A0D2VG26"/>
<evidence type="ECO:0000256" key="7">
    <source>
        <dbReference type="ARBA" id="ARBA00023128"/>
    </source>
</evidence>
<dbReference type="Pfam" id="PF25133">
    <property type="entry name" value="TYW2_N_2"/>
    <property type="match status" value="1"/>
</dbReference>
<dbReference type="PROSITE" id="PS51684">
    <property type="entry name" value="SAM_MT_TRM5_TYW2"/>
    <property type="match status" value="1"/>
</dbReference>
<dbReference type="GO" id="GO:0070901">
    <property type="term" value="P:mitochondrial tRNA methylation"/>
    <property type="evidence" value="ECO:0007669"/>
    <property type="project" value="UniProtKB-ARBA"/>
</dbReference>
<evidence type="ECO:0000256" key="8">
    <source>
        <dbReference type="ARBA" id="ARBA00023242"/>
    </source>
</evidence>
<evidence type="ECO:0000259" key="12">
    <source>
        <dbReference type="PROSITE" id="PS51684"/>
    </source>
</evidence>
<keyword evidence="2 10" id="KW-0963">Cytoplasm</keyword>
<dbReference type="AlphaFoldDB" id="A0A0D2VG26"/>
<evidence type="ECO:0000256" key="5">
    <source>
        <dbReference type="ARBA" id="ARBA00022691"/>
    </source>
</evidence>
<dbReference type="EC" id="2.1.1.228" evidence="10"/>
<dbReference type="PANTHER" id="PTHR23245">
    <property type="entry name" value="TRNA METHYLTRANSFERASE"/>
    <property type="match status" value="1"/>
</dbReference>
<comment type="catalytic activity">
    <reaction evidence="9 10">
        <text>guanosine(37) in tRNA + S-adenosyl-L-methionine = N(1)-methylguanosine(37) in tRNA + S-adenosyl-L-homocysteine + H(+)</text>
        <dbReference type="Rhea" id="RHEA:36899"/>
        <dbReference type="Rhea" id="RHEA-COMP:10145"/>
        <dbReference type="Rhea" id="RHEA-COMP:10147"/>
        <dbReference type="ChEBI" id="CHEBI:15378"/>
        <dbReference type="ChEBI" id="CHEBI:57856"/>
        <dbReference type="ChEBI" id="CHEBI:59789"/>
        <dbReference type="ChEBI" id="CHEBI:73542"/>
        <dbReference type="ChEBI" id="CHEBI:74269"/>
        <dbReference type="EC" id="2.1.1.228"/>
    </reaction>
</comment>